<dbReference type="Pfam" id="PF19054">
    <property type="entry name" value="DUF5753"/>
    <property type="match status" value="1"/>
</dbReference>
<name>A0ABV5T497_9ACTN</name>
<dbReference type="SMART" id="SM00530">
    <property type="entry name" value="HTH_XRE"/>
    <property type="match status" value="1"/>
</dbReference>
<evidence type="ECO:0000259" key="1">
    <source>
        <dbReference type="PROSITE" id="PS50943"/>
    </source>
</evidence>
<dbReference type="InterPro" id="IPR010982">
    <property type="entry name" value="Lambda_DNA-bd_dom_sf"/>
</dbReference>
<protein>
    <submittedName>
        <fullName evidence="2">Helix-turn-helix domain-containing protein</fullName>
    </submittedName>
</protein>
<proteinExistence type="predicted"/>
<dbReference type="EMBL" id="JBHMBS010000001">
    <property type="protein sequence ID" value="MFB9673910.1"/>
    <property type="molecule type" value="Genomic_DNA"/>
</dbReference>
<accession>A0ABV5T497</accession>
<feature type="domain" description="HTH cro/C1-type" evidence="1">
    <location>
        <begin position="16"/>
        <end position="71"/>
    </location>
</feature>
<dbReference type="RefSeq" id="WP_344748331.1">
    <property type="nucleotide sequence ID" value="NZ_BAAAWW010000155.1"/>
</dbReference>
<dbReference type="SUPFAM" id="SSF47413">
    <property type="entry name" value="lambda repressor-like DNA-binding domains"/>
    <property type="match status" value="1"/>
</dbReference>
<dbReference type="Proteomes" id="UP001589610">
    <property type="component" value="Unassembled WGS sequence"/>
</dbReference>
<dbReference type="Gene3D" id="1.10.260.40">
    <property type="entry name" value="lambda repressor-like DNA-binding domains"/>
    <property type="match status" value="1"/>
</dbReference>
<dbReference type="InterPro" id="IPR001387">
    <property type="entry name" value="Cro/C1-type_HTH"/>
</dbReference>
<evidence type="ECO:0000313" key="2">
    <source>
        <dbReference type="EMBL" id="MFB9673910.1"/>
    </source>
</evidence>
<dbReference type="PROSITE" id="PS50943">
    <property type="entry name" value="HTH_CROC1"/>
    <property type="match status" value="1"/>
</dbReference>
<dbReference type="CDD" id="cd00093">
    <property type="entry name" value="HTH_XRE"/>
    <property type="match status" value="1"/>
</dbReference>
<comment type="caution">
    <text evidence="2">The sequence shown here is derived from an EMBL/GenBank/DDBJ whole genome shotgun (WGS) entry which is preliminary data.</text>
</comment>
<organism evidence="2 3">
    <name type="scientific">Streptosporangium vulgare</name>
    <dbReference type="NCBI Taxonomy" id="46190"/>
    <lineage>
        <taxon>Bacteria</taxon>
        <taxon>Bacillati</taxon>
        <taxon>Actinomycetota</taxon>
        <taxon>Actinomycetes</taxon>
        <taxon>Streptosporangiales</taxon>
        <taxon>Streptosporangiaceae</taxon>
        <taxon>Streptosporangium</taxon>
    </lineage>
</organism>
<dbReference type="Pfam" id="PF13560">
    <property type="entry name" value="HTH_31"/>
    <property type="match status" value="1"/>
</dbReference>
<dbReference type="InterPro" id="IPR043917">
    <property type="entry name" value="DUF5753"/>
</dbReference>
<reference evidence="2 3" key="1">
    <citation type="submission" date="2024-09" db="EMBL/GenBank/DDBJ databases">
        <authorList>
            <person name="Sun Q."/>
            <person name="Mori K."/>
        </authorList>
    </citation>
    <scope>NUCLEOTIDE SEQUENCE [LARGE SCALE GENOMIC DNA]</scope>
    <source>
        <strain evidence="2 3">JCM 3028</strain>
    </source>
</reference>
<sequence>MPVEPTPRRRRLGAELRRVREALGWTQEEAAGHLGYQSLSTVSKIENGLQGLRIQQLPHFFEVFGITDPALREELRDLVRRAGEADWWQRYEGVVDDPLGDYLSQVENADALFVFNPLAVHGLLQTPEYARAVTEGSRVWKTPEDIDHFVALRLEHQRTTLERRSPLKIWTVLPEGLLRQEVGGRACMRAQIEHLIHLARTNPAVTIQVLPFSAGAHAGMDGPFMLMSFPTGRDLVCIESLRASLHLNEPETVDLYRTTSDLLKSDALSPKASIPLLTAIAKESPS</sequence>
<evidence type="ECO:0000313" key="3">
    <source>
        <dbReference type="Proteomes" id="UP001589610"/>
    </source>
</evidence>
<keyword evidence="3" id="KW-1185">Reference proteome</keyword>
<gene>
    <name evidence="2" type="ORF">ACFFRH_00310</name>
</gene>